<evidence type="ECO:0000313" key="2">
    <source>
        <dbReference type="Proteomes" id="UP000009223"/>
    </source>
</evidence>
<dbReference type="EC" id="2.7.3.9" evidence="1"/>
<organism evidence="1 2">
    <name type="scientific">Treponema primitia (strain ATCC BAA-887 / DSM 12427 / ZAS-2)</name>
    <dbReference type="NCBI Taxonomy" id="545694"/>
    <lineage>
        <taxon>Bacteria</taxon>
        <taxon>Pseudomonadati</taxon>
        <taxon>Spirochaetota</taxon>
        <taxon>Spirochaetia</taxon>
        <taxon>Spirochaetales</taxon>
        <taxon>Treponemataceae</taxon>
        <taxon>Treponema</taxon>
    </lineage>
</organism>
<name>F5YJB8_TREPZ</name>
<sequence>MLYLPLLIGLGIGKLSLASPKIGLIKGAIRKLDSATCKKLAQKALSCKSAGEVHSLL</sequence>
<dbReference type="EMBL" id="CP001843">
    <property type="protein sequence ID" value="AEF84225.1"/>
    <property type="molecule type" value="Genomic_DNA"/>
</dbReference>
<accession>F5YJB8</accession>
<dbReference type="Proteomes" id="UP000009223">
    <property type="component" value="Chromosome"/>
</dbReference>
<dbReference type="HOGENOM" id="CLU_2995374_0_0_12"/>
<reference evidence="1 2" key="2">
    <citation type="journal article" date="2011" name="ISME J.">
        <title>RNA-seq reveals cooperative metabolic interactions between two termite-gut spirochete species in co-culture.</title>
        <authorList>
            <person name="Rosenthal A.Z."/>
            <person name="Matson E.G."/>
            <person name="Eldar A."/>
            <person name="Leadbetter J.R."/>
        </authorList>
    </citation>
    <scope>NUCLEOTIDE SEQUENCE [LARGE SCALE GENOMIC DNA]</scope>
    <source>
        <strain evidence="2">ATCC BAA-887 / DSM 12427 / ZAS-2</strain>
    </source>
</reference>
<proteinExistence type="predicted"/>
<dbReference type="AlphaFoldDB" id="F5YJB8"/>
<dbReference type="GO" id="GO:0008965">
    <property type="term" value="F:phosphoenolpyruvate-protein phosphotransferase activity"/>
    <property type="evidence" value="ECO:0007669"/>
    <property type="project" value="UniProtKB-EC"/>
</dbReference>
<keyword evidence="1" id="KW-0808">Transferase</keyword>
<dbReference type="EC" id="2.7.1.-" evidence="1"/>
<evidence type="ECO:0000313" key="1">
    <source>
        <dbReference type="EMBL" id="AEF84225.1"/>
    </source>
</evidence>
<dbReference type="PANTHER" id="PTHR46244">
    <property type="entry name" value="PHOSPHOENOLPYRUVATE-PROTEIN PHOSPHOTRANSFERASE"/>
    <property type="match status" value="1"/>
</dbReference>
<dbReference type="STRING" id="545694.TREPR_0775"/>
<keyword evidence="2" id="KW-1185">Reference proteome</keyword>
<dbReference type="PANTHER" id="PTHR46244:SF3">
    <property type="entry name" value="PHOSPHOENOLPYRUVATE-PROTEIN PHOSPHOTRANSFERASE"/>
    <property type="match status" value="1"/>
</dbReference>
<reference evidence="2" key="1">
    <citation type="submission" date="2009-12" db="EMBL/GenBank/DDBJ databases">
        <title>Complete sequence of Treponema primitia strain ZAS-2.</title>
        <authorList>
            <person name="Tetu S.G."/>
            <person name="Matson E."/>
            <person name="Ren Q."/>
            <person name="Seshadri R."/>
            <person name="Elbourne L."/>
            <person name="Hassan K.A."/>
            <person name="Durkin A."/>
            <person name="Radune D."/>
            <person name="Mohamoud Y."/>
            <person name="Shay R."/>
            <person name="Jin S."/>
            <person name="Zhang X."/>
            <person name="Lucey K."/>
            <person name="Ballor N.R."/>
            <person name="Ottesen E."/>
            <person name="Rosenthal R."/>
            <person name="Allen A."/>
            <person name="Leadbetter J.R."/>
            <person name="Paulsen I.T."/>
        </authorList>
    </citation>
    <scope>NUCLEOTIDE SEQUENCE [LARGE SCALE GENOMIC DNA]</scope>
    <source>
        <strain evidence="2">ATCC BAA-887 / DSM 12427 / ZAS-2</strain>
    </source>
</reference>
<dbReference type="InterPro" id="IPR050499">
    <property type="entry name" value="PEP-utilizing_PTS_enzyme"/>
</dbReference>
<protein>
    <submittedName>
        <fullName evidence="1">Multiphosphoryl transfer protein 1 (MTP 1)</fullName>
        <ecNumber evidence="1">2.7.1.-</ecNumber>
        <ecNumber evidence="1">2.7.3.9</ecNumber>
    </submittedName>
</protein>
<dbReference type="KEGG" id="tpi:TREPR_0775"/>
<gene>
    <name evidence="1" type="ordered locus">TREPR_0775</name>
</gene>